<dbReference type="OrthoDB" id="197283at2"/>
<comment type="caution">
    <text evidence="1">The sequence shown here is derived from an EMBL/GenBank/DDBJ whole genome shotgun (WGS) entry which is preliminary data.</text>
</comment>
<accession>A0A2S8GDI7</accession>
<name>A0A2S8GDI7_9BACT</name>
<protein>
    <recommendedName>
        <fullName evidence="3">Addiction module toxin RelE</fullName>
    </recommendedName>
</protein>
<proteinExistence type="predicted"/>
<evidence type="ECO:0008006" key="3">
    <source>
        <dbReference type="Google" id="ProtNLM"/>
    </source>
</evidence>
<dbReference type="Proteomes" id="UP000237819">
    <property type="component" value="Unassembled WGS sequence"/>
</dbReference>
<evidence type="ECO:0000313" key="2">
    <source>
        <dbReference type="Proteomes" id="UP000237819"/>
    </source>
</evidence>
<organism evidence="1 2">
    <name type="scientific">Blastopirellula marina</name>
    <dbReference type="NCBI Taxonomy" id="124"/>
    <lineage>
        <taxon>Bacteria</taxon>
        <taxon>Pseudomonadati</taxon>
        <taxon>Planctomycetota</taxon>
        <taxon>Planctomycetia</taxon>
        <taxon>Pirellulales</taxon>
        <taxon>Pirellulaceae</taxon>
        <taxon>Blastopirellula</taxon>
    </lineage>
</organism>
<dbReference type="EMBL" id="PUHZ01000025">
    <property type="protein sequence ID" value="PQO42525.1"/>
    <property type="molecule type" value="Genomic_DNA"/>
</dbReference>
<evidence type="ECO:0000313" key="1">
    <source>
        <dbReference type="EMBL" id="PQO42525.1"/>
    </source>
</evidence>
<gene>
    <name evidence="1" type="ORF">C5Y93_27190</name>
</gene>
<reference evidence="1 2" key="1">
    <citation type="submission" date="2018-02" db="EMBL/GenBank/DDBJ databases">
        <title>Comparative genomes isolates from brazilian mangrove.</title>
        <authorList>
            <person name="Araujo J.E."/>
            <person name="Taketani R.G."/>
            <person name="Silva M.C.P."/>
            <person name="Loureco M.V."/>
            <person name="Andreote F.D."/>
        </authorList>
    </citation>
    <scope>NUCLEOTIDE SEQUENCE [LARGE SCALE GENOMIC DNA]</scope>
    <source>
        <strain evidence="1 2">Nap-Phe MGV</strain>
    </source>
</reference>
<dbReference type="AlphaFoldDB" id="A0A2S8GDI7"/>
<dbReference type="PIRSF" id="PIRSF039032">
    <property type="entry name" value="HigB-2"/>
    <property type="match status" value="1"/>
</dbReference>
<sequence>MELDEFQDEWKELGLDIENDLWALQLMIMSGPKDSPVIPGTGGLRKIRFAPGRWKKGKSGAARICYVYFEEHWMVLLVTVYGKNEKDNLTEDEKAGIKQYIHMIEKFLSERDFR</sequence>
<dbReference type="InterPro" id="IPR009387">
    <property type="entry name" value="HigB-2"/>
</dbReference>